<dbReference type="AlphaFoldDB" id="A0A671KRL5"/>
<evidence type="ECO:0000313" key="2">
    <source>
        <dbReference type="Proteomes" id="UP000472260"/>
    </source>
</evidence>
<dbReference type="Proteomes" id="UP000472260">
    <property type="component" value="Unassembled WGS sequence"/>
</dbReference>
<evidence type="ECO:0008006" key="3">
    <source>
        <dbReference type="Google" id="ProtNLM"/>
    </source>
</evidence>
<reference evidence="1" key="1">
    <citation type="submission" date="2025-08" db="UniProtKB">
        <authorList>
            <consortium name="Ensembl"/>
        </authorList>
    </citation>
    <scope>IDENTIFICATION</scope>
</reference>
<dbReference type="GO" id="GO:0003676">
    <property type="term" value="F:nucleic acid binding"/>
    <property type="evidence" value="ECO:0007669"/>
    <property type="project" value="InterPro"/>
</dbReference>
<dbReference type="InterPro" id="IPR036397">
    <property type="entry name" value="RNaseH_sf"/>
</dbReference>
<sequence length="129" mass="15087">MGLYRDIYCHQDDVFYGKLLDQGNARSHSVCATTAWFRRDRVNVLDWPADLSPIENVWLIMKRRIRQQQSQTAEHLKSCIKRDWTKMAAIKIKICSYLQNTFTLVSENFGNLFFSLLNRTTFAATPLSH</sequence>
<accession>A0A671KRL5</accession>
<reference evidence="1" key="2">
    <citation type="submission" date="2025-09" db="UniProtKB">
        <authorList>
            <consortium name="Ensembl"/>
        </authorList>
    </citation>
    <scope>IDENTIFICATION</scope>
</reference>
<proteinExistence type="predicted"/>
<dbReference type="Ensembl" id="ENSSANT00000008813.1">
    <property type="protein sequence ID" value="ENSSANP00000008206.1"/>
    <property type="gene ID" value="ENSSANG00000004680.1"/>
</dbReference>
<dbReference type="Gene3D" id="3.30.420.10">
    <property type="entry name" value="Ribonuclease H-like superfamily/Ribonuclease H"/>
    <property type="match status" value="1"/>
</dbReference>
<protein>
    <recommendedName>
        <fullName evidence="3">Tc1-like transposase DDE domain-containing protein</fullName>
    </recommendedName>
</protein>
<evidence type="ECO:0000313" key="1">
    <source>
        <dbReference type="Ensembl" id="ENSSANP00000008206.1"/>
    </source>
</evidence>
<keyword evidence="2" id="KW-1185">Reference proteome</keyword>
<organism evidence="1 2">
    <name type="scientific">Sinocyclocheilus anshuiensis</name>
    <dbReference type="NCBI Taxonomy" id="1608454"/>
    <lineage>
        <taxon>Eukaryota</taxon>
        <taxon>Metazoa</taxon>
        <taxon>Chordata</taxon>
        <taxon>Craniata</taxon>
        <taxon>Vertebrata</taxon>
        <taxon>Euteleostomi</taxon>
        <taxon>Actinopterygii</taxon>
        <taxon>Neopterygii</taxon>
        <taxon>Teleostei</taxon>
        <taxon>Ostariophysi</taxon>
        <taxon>Cypriniformes</taxon>
        <taxon>Cyprinidae</taxon>
        <taxon>Cyprininae</taxon>
        <taxon>Sinocyclocheilus</taxon>
    </lineage>
</organism>
<name>A0A671KRL5_9TELE</name>